<reference evidence="5" key="1">
    <citation type="submission" date="2022-10" db="EMBL/GenBank/DDBJ databases">
        <title>Chitiniphilus purpureus sp. nov., a novel chitin-degrading bacterium isolated from crawfish pond sediment.</title>
        <authorList>
            <person name="Li K."/>
        </authorList>
    </citation>
    <scope>NUCLEOTIDE SEQUENCE</scope>
    <source>
        <strain evidence="5">CD1</strain>
    </source>
</reference>
<keyword evidence="2 5" id="KW-0489">Methyltransferase</keyword>
<dbReference type="Proteomes" id="UP001061302">
    <property type="component" value="Chromosome"/>
</dbReference>
<dbReference type="InterPro" id="IPR051052">
    <property type="entry name" value="Diverse_substrate_MTase"/>
</dbReference>
<organism evidence="5 6">
    <name type="scientific">Chitiniphilus purpureus</name>
    <dbReference type="NCBI Taxonomy" id="2981137"/>
    <lineage>
        <taxon>Bacteria</taxon>
        <taxon>Pseudomonadati</taxon>
        <taxon>Pseudomonadota</taxon>
        <taxon>Betaproteobacteria</taxon>
        <taxon>Neisseriales</taxon>
        <taxon>Chitinibacteraceae</taxon>
        <taxon>Chitiniphilus</taxon>
    </lineage>
</organism>
<evidence type="ECO:0000313" key="6">
    <source>
        <dbReference type="Proteomes" id="UP001061302"/>
    </source>
</evidence>
<evidence type="ECO:0000256" key="1">
    <source>
        <dbReference type="ARBA" id="ARBA00008361"/>
    </source>
</evidence>
<keyword evidence="6" id="KW-1185">Reference proteome</keyword>
<dbReference type="PANTHER" id="PTHR44942">
    <property type="entry name" value="METHYLTRANSF_11 DOMAIN-CONTAINING PROTEIN"/>
    <property type="match status" value="1"/>
</dbReference>
<evidence type="ECO:0000313" key="5">
    <source>
        <dbReference type="EMBL" id="UXY13697.1"/>
    </source>
</evidence>
<protein>
    <submittedName>
        <fullName evidence="5">Methyltransferase domain-containing protein</fullName>
    </submittedName>
</protein>
<feature type="domain" description="Methyltransferase type 11" evidence="4">
    <location>
        <begin position="42"/>
        <end position="134"/>
    </location>
</feature>
<dbReference type="InterPro" id="IPR013216">
    <property type="entry name" value="Methyltransf_11"/>
</dbReference>
<dbReference type="Pfam" id="PF08241">
    <property type="entry name" value="Methyltransf_11"/>
    <property type="match status" value="1"/>
</dbReference>
<dbReference type="Gene3D" id="3.40.50.150">
    <property type="entry name" value="Vaccinia Virus protein VP39"/>
    <property type="match status" value="1"/>
</dbReference>
<evidence type="ECO:0000256" key="3">
    <source>
        <dbReference type="ARBA" id="ARBA00022679"/>
    </source>
</evidence>
<dbReference type="SUPFAM" id="SSF53335">
    <property type="entry name" value="S-adenosyl-L-methionine-dependent methyltransferases"/>
    <property type="match status" value="1"/>
</dbReference>
<gene>
    <name evidence="5" type="ORF">N8I74_10210</name>
</gene>
<evidence type="ECO:0000259" key="4">
    <source>
        <dbReference type="Pfam" id="PF08241"/>
    </source>
</evidence>
<proteinExistence type="inferred from homology"/>
<dbReference type="CDD" id="cd02440">
    <property type="entry name" value="AdoMet_MTases"/>
    <property type="match status" value="1"/>
</dbReference>
<dbReference type="RefSeq" id="WP_263122922.1">
    <property type="nucleotide sequence ID" value="NZ_CP106753.1"/>
</dbReference>
<comment type="similarity">
    <text evidence="1">Belongs to the methyltransferase superfamily.</text>
</comment>
<dbReference type="InterPro" id="IPR029063">
    <property type="entry name" value="SAM-dependent_MTases_sf"/>
</dbReference>
<keyword evidence="3" id="KW-0808">Transferase</keyword>
<dbReference type="PANTHER" id="PTHR44942:SF4">
    <property type="entry name" value="METHYLTRANSFERASE TYPE 11 DOMAIN-CONTAINING PROTEIN"/>
    <property type="match status" value="1"/>
</dbReference>
<dbReference type="GO" id="GO:0008168">
    <property type="term" value="F:methyltransferase activity"/>
    <property type="evidence" value="ECO:0007669"/>
    <property type="project" value="UniProtKB-KW"/>
</dbReference>
<dbReference type="EMBL" id="CP106753">
    <property type="protein sequence ID" value="UXY13697.1"/>
    <property type="molecule type" value="Genomic_DNA"/>
</dbReference>
<accession>A0ABY6DI39</accession>
<sequence>MKTEWDYTELADAYLQRPDYAKSAIDQLLTQAGVQAGDPVCDVGAGVAHLTLMLAAHGLQVVAVEPNDAMRANGITRTRACANVRWHEGTGEATGQPDQAFRLVTFGSSFNVTDRPAALRETRRILKPGGWFACMWNHRDLDDPIQSRIEAIIRESVPGYGYGTRREDQTEVIDQSGLFGPVQRIEGSVLHHQGIDDCIEAWRSHATLQRQAGERFGEVVDAIAAYLHGLGTDRIAIPYVTNIWAAQLKG</sequence>
<evidence type="ECO:0000256" key="2">
    <source>
        <dbReference type="ARBA" id="ARBA00022603"/>
    </source>
</evidence>
<name>A0ABY6DI39_9NEIS</name>
<dbReference type="GO" id="GO:0032259">
    <property type="term" value="P:methylation"/>
    <property type="evidence" value="ECO:0007669"/>
    <property type="project" value="UniProtKB-KW"/>
</dbReference>